<comment type="function">
    <text evidence="4">Component of the dihydroxyacetone kinase complex, which is responsible for the phosphoenolpyruvate (PEP)-dependent phosphorylation of dihydroxyacetone. DhaM serves as the phosphoryl donor. Is phosphorylated by phosphoenolpyruvate in an EI- and HPr-dependent reaction, and a phosphorelay system on histidine residues finally leads to phosphoryl transfer to DhaL and dihydroxyacetone.</text>
</comment>
<evidence type="ECO:0000256" key="19">
    <source>
        <dbReference type="ARBA" id="ARBA00046577"/>
    </source>
</evidence>
<dbReference type="InterPro" id="IPR000032">
    <property type="entry name" value="HPr-like"/>
</dbReference>
<dbReference type="InterPro" id="IPR040442">
    <property type="entry name" value="Pyrv_kinase-like_dom_sf"/>
</dbReference>
<evidence type="ECO:0000256" key="16">
    <source>
        <dbReference type="ARBA" id="ARBA00022723"/>
    </source>
</evidence>
<dbReference type="CDD" id="cd00367">
    <property type="entry name" value="PTS-HPr_like"/>
    <property type="match status" value="1"/>
</dbReference>
<dbReference type="InterPro" id="IPR006318">
    <property type="entry name" value="PTS_EI-like"/>
</dbReference>
<dbReference type="NCBIfam" id="TIGR02364">
    <property type="entry name" value="dha_pts"/>
    <property type="match status" value="1"/>
</dbReference>
<dbReference type="SUPFAM" id="SSF51621">
    <property type="entry name" value="Phosphoenolpyruvate/pyruvate domain"/>
    <property type="match status" value="1"/>
</dbReference>
<evidence type="ECO:0000313" key="24">
    <source>
        <dbReference type="Proteomes" id="UP000662111"/>
    </source>
</evidence>
<dbReference type="PROSITE" id="PS00369">
    <property type="entry name" value="PTS_HPR_HIS"/>
    <property type="match status" value="1"/>
</dbReference>
<dbReference type="SUPFAM" id="SSF52009">
    <property type="entry name" value="Phosphohistidine domain"/>
    <property type="match status" value="1"/>
</dbReference>
<evidence type="ECO:0000256" key="5">
    <source>
        <dbReference type="ARBA" id="ARBA00003681"/>
    </source>
</evidence>
<dbReference type="EMBL" id="BMLB01000002">
    <property type="protein sequence ID" value="GGK61605.1"/>
    <property type="molecule type" value="Genomic_DNA"/>
</dbReference>
<evidence type="ECO:0000256" key="17">
    <source>
        <dbReference type="ARBA" id="ARBA00022777"/>
    </source>
</evidence>
<dbReference type="InterPro" id="IPR012844">
    <property type="entry name" value="DhaM_N"/>
</dbReference>
<evidence type="ECO:0000256" key="8">
    <source>
        <dbReference type="ARBA" id="ARBA00012095"/>
    </source>
</evidence>
<evidence type="ECO:0000256" key="12">
    <source>
        <dbReference type="ARBA" id="ARBA00022490"/>
    </source>
</evidence>
<evidence type="ECO:0000256" key="13">
    <source>
        <dbReference type="ARBA" id="ARBA00022597"/>
    </source>
</evidence>
<dbReference type="Gene3D" id="3.20.20.60">
    <property type="entry name" value="Phosphoenolpyruvate-binding domains"/>
    <property type="match status" value="1"/>
</dbReference>
<organism evidence="23 24">
    <name type="scientific">Ornithinimicrobium pekingense</name>
    <dbReference type="NCBI Taxonomy" id="384677"/>
    <lineage>
        <taxon>Bacteria</taxon>
        <taxon>Bacillati</taxon>
        <taxon>Actinomycetota</taxon>
        <taxon>Actinomycetes</taxon>
        <taxon>Micrococcales</taxon>
        <taxon>Ornithinimicrobiaceae</taxon>
        <taxon>Ornithinimicrobium</taxon>
    </lineage>
</organism>
<keyword evidence="17" id="KW-0418">Kinase</keyword>
<feature type="domain" description="HPr" evidence="22">
    <location>
        <begin position="155"/>
        <end position="247"/>
    </location>
</feature>
<dbReference type="PROSITE" id="PS51096">
    <property type="entry name" value="PTS_EIIA_TYPE_4"/>
    <property type="match status" value="1"/>
</dbReference>
<evidence type="ECO:0000256" key="1">
    <source>
        <dbReference type="ARBA" id="ARBA00000683"/>
    </source>
</evidence>
<accession>A0ABQ2F820</accession>
<evidence type="ECO:0000256" key="4">
    <source>
        <dbReference type="ARBA" id="ARBA00002788"/>
    </source>
</evidence>
<evidence type="ECO:0000256" key="20">
    <source>
        <dbReference type="SAM" id="MobiDB-lite"/>
    </source>
</evidence>
<keyword evidence="15" id="KW-0598">Phosphotransferase system</keyword>
<proteinExistence type="inferred from homology"/>
<dbReference type="Gene3D" id="1.10.274.10">
    <property type="entry name" value="PtsI, HPr-binding domain"/>
    <property type="match status" value="1"/>
</dbReference>
<dbReference type="Pfam" id="PF02896">
    <property type="entry name" value="PEP-utilizers_C"/>
    <property type="match status" value="1"/>
</dbReference>
<evidence type="ECO:0000256" key="6">
    <source>
        <dbReference type="ARBA" id="ARBA00004496"/>
    </source>
</evidence>
<evidence type="ECO:0000256" key="3">
    <source>
        <dbReference type="ARBA" id="ARBA00001946"/>
    </source>
</evidence>
<dbReference type="Gene3D" id="3.30.1340.10">
    <property type="entry name" value="HPr-like"/>
    <property type="match status" value="1"/>
</dbReference>
<dbReference type="SUPFAM" id="SSF55594">
    <property type="entry name" value="HPr-like"/>
    <property type="match status" value="1"/>
</dbReference>
<comment type="catalytic activity">
    <reaction evidence="2">
        <text>dihydroxyacetone + phosphoenolpyruvate = dihydroxyacetone phosphate + pyruvate</text>
        <dbReference type="Rhea" id="RHEA:18381"/>
        <dbReference type="ChEBI" id="CHEBI:15361"/>
        <dbReference type="ChEBI" id="CHEBI:16016"/>
        <dbReference type="ChEBI" id="CHEBI:57642"/>
        <dbReference type="ChEBI" id="CHEBI:58702"/>
        <dbReference type="EC" id="2.7.1.121"/>
    </reaction>
</comment>
<comment type="caution">
    <text evidence="23">The sequence shown here is derived from an EMBL/GenBank/DDBJ whole genome shotgun (WGS) entry which is preliminary data.</text>
</comment>
<dbReference type="InterPro" id="IPR004701">
    <property type="entry name" value="PTS_EIIA_man-typ"/>
</dbReference>
<gene>
    <name evidence="23" type="ORF">GCM10011509_07530</name>
</gene>
<dbReference type="Pfam" id="PF03610">
    <property type="entry name" value="EIIA-man"/>
    <property type="match status" value="1"/>
</dbReference>
<comment type="subcellular location">
    <subcellularLocation>
        <location evidence="6">Cytoplasm</location>
    </subcellularLocation>
</comment>
<dbReference type="Pfam" id="PF00381">
    <property type="entry name" value="PTS-HPr"/>
    <property type="match status" value="1"/>
</dbReference>
<dbReference type="InterPro" id="IPR036637">
    <property type="entry name" value="Phosphohistidine_dom_sf"/>
</dbReference>
<evidence type="ECO:0000256" key="2">
    <source>
        <dbReference type="ARBA" id="ARBA00001113"/>
    </source>
</evidence>
<dbReference type="Proteomes" id="UP000662111">
    <property type="component" value="Unassembled WGS sequence"/>
</dbReference>
<protein>
    <recommendedName>
        <fullName evidence="10">Phosphocarrier protein HPr</fullName>
        <ecNumber evidence="8">2.7.1.121</ecNumber>
        <ecNumber evidence="9">2.7.3.9</ecNumber>
    </recommendedName>
</protein>
<evidence type="ECO:0000259" key="22">
    <source>
        <dbReference type="PROSITE" id="PS51350"/>
    </source>
</evidence>
<evidence type="ECO:0000259" key="21">
    <source>
        <dbReference type="PROSITE" id="PS51096"/>
    </source>
</evidence>
<dbReference type="PANTHER" id="PTHR46244">
    <property type="entry name" value="PHOSPHOENOLPYRUVATE-PROTEIN PHOSPHOTRANSFERASE"/>
    <property type="match status" value="1"/>
</dbReference>
<evidence type="ECO:0000256" key="18">
    <source>
        <dbReference type="ARBA" id="ARBA00022842"/>
    </source>
</evidence>
<dbReference type="Pfam" id="PF00391">
    <property type="entry name" value="PEP-utilizers"/>
    <property type="match status" value="1"/>
</dbReference>
<keyword evidence="16" id="KW-0479">Metal-binding</keyword>
<dbReference type="PROSITE" id="PS00742">
    <property type="entry name" value="PEP_ENZYMES_2"/>
    <property type="match status" value="1"/>
</dbReference>
<comment type="function">
    <text evidence="5">General (non sugar-specific) component of the phosphoenolpyruvate-dependent sugar phosphotransferase system (sugar PTS). This major carbohydrate active-transport system catalyzes the phosphorylation of incoming sugar substrates concomitantly with their translocation across the cell membrane. The phosphoryl group from phosphoenolpyruvate (PEP) is transferred to the phosphoryl carrier protein HPr by enzyme I. Phospho-HPr then transfers it to the PTS EIIA domain.</text>
</comment>
<evidence type="ECO:0000256" key="11">
    <source>
        <dbReference type="ARBA" id="ARBA00022448"/>
    </source>
</evidence>
<dbReference type="InterPro" id="IPR000121">
    <property type="entry name" value="PEP_util_C"/>
</dbReference>
<keyword evidence="13" id="KW-0762">Sugar transport</keyword>
<dbReference type="InterPro" id="IPR036618">
    <property type="entry name" value="PtsI_HPr-bd_sf"/>
</dbReference>
<comment type="similarity">
    <text evidence="7">Belongs to the PEP-utilizing enzyme family.</text>
</comment>
<feature type="domain" description="PTS EIIA type-4" evidence="21">
    <location>
        <begin position="1"/>
        <end position="137"/>
    </location>
</feature>
<dbReference type="EC" id="2.7.1.121" evidence="8"/>
<dbReference type="InterPro" id="IPR023151">
    <property type="entry name" value="PEP_util_CS"/>
</dbReference>
<dbReference type="NCBIfam" id="TIGR01417">
    <property type="entry name" value="PTS_I_fam"/>
    <property type="match status" value="1"/>
</dbReference>
<dbReference type="Pfam" id="PF05524">
    <property type="entry name" value="PEP-utilisers_N"/>
    <property type="match status" value="1"/>
</dbReference>
<dbReference type="InterPro" id="IPR015813">
    <property type="entry name" value="Pyrv/PenolPyrv_kinase-like_dom"/>
</dbReference>
<dbReference type="PANTHER" id="PTHR46244:SF6">
    <property type="entry name" value="PHOSPHOENOLPYRUVATE-PROTEIN PHOSPHOTRANSFERASE"/>
    <property type="match status" value="1"/>
</dbReference>
<name>A0ABQ2F820_9MICO</name>
<dbReference type="RefSeq" id="WP_022920735.1">
    <property type="nucleotide sequence ID" value="NZ_BMLB01000002.1"/>
</dbReference>
<dbReference type="Gene3D" id="3.50.30.10">
    <property type="entry name" value="Phosphohistidine domain"/>
    <property type="match status" value="1"/>
</dbReference>
<evidence type="ECO:0000256" key="9">
    <source>
        <dbReference type="ARBA" id="ARBA00012232"/>
    </source>
</evidence>
<evidence type="ECO:0000256" key="10">
    <source>
        <dbReference type="ARBA" id="ARBA00020422"/>
    </source>
</evidence>
<evidence type="ECO:0000256" key="7">
    <source>
        <dbReference type="ARBA" id="ARBA00007837"/>
    </source>
</evidence>
<evidence type="ECO:0000313" key="23">
    <source>
        <dbReference type="EMBL" id="GGK61605.1"/>
    </source>
</evidence>
<dbReference type="PRINTS" id="PR01736">
    <property type="entry name" value="PHPHTRNFRASE"/>
</dbReference>
<keyword evidence="14" id="KW-0808">Transferase</keyword>
<comment type="subunit">
    <text evidence="19">Homodimer. The dihydroxyacetone kinase complex is composed of a homodimer of DhaM, a homodimer of DhaK and the subunit DhaL.</text>
</comment>
<dbReference type="Gene3D" id="3.40.50.510">
    <property type="entry name" value="Phosphotransferase system, mannose-type IIA component"/>
    <property type="match status" value="1"/>
</dbReference>
<evidence type="ECO:0000256" key="14">
    <source>
        <dbReference type="ARBA" id="ARBA00022679"/>
    </source>
</evidence>
<comment type="catalytic activity">
    <reaction evidence="1">
        <text>L-histidyl-[protein] + phosphoenolpyruvate = N(pros)-phospho-L-histidyl-[protein] + pyruvate</text>
        <dbReference type="Rhea" id="RHEA:23880"/>
        <dbReference type="Rhea" id="RHEA-COMP:9745"/>
        <dbReference type="Rhea" id="RHEA-COMP:9746"/>
        <dbReference type="ChEBI" id="CHEBI:15361"/>
        <dbReference type="ChEBI" id="CHEBI:29979"/>
        <dbReference type="ChEBI" id="CHEBI:58702"/>
        <dbReference type="ChEBI" id="CHEBI:64837"/>
        <dbReference type="EC" id="2.7.3.9"/>
    </reaction>
</comment>
<dbReference type="InterPro" id="IPR008279">
    <property type="entry name" value="PEP-util_enz_mobile_dom"/>
</dbReference>
<keyword evidence="12" id="KW-0963">Cytoplasm</keyword>
<dbReference type="SUPFAM" id="SSF47831">
    <property type="entry name" value="Enzyme I of the PEP:sugar phosphotransferase system HPr-binding (sub)domain"/>
    <property type="match status" value="1"/>
</dbReference>
<dbReference type="InterPro" id="IPR036662">
    <property type="entry name" value="PTS_EIIA_man-typ_sf"/>
</dbReference>
<reference evidence="24" key="1">
    <citation type="journal article" date="2019" name="Int. J. Syst. Evol. Microbiol.">
        <title>The Global Catalogue of Microorganisms (GCM) 10K type strain sequencing project: providing services to taxonomists for standard genome sequencing and annotation.</title>
        <authorList>
            <consortium name="The Broad Institute Genomics Platform"/>
            <consortium name="The Broad Institute Genome Sequencing Center for Infectious Disease"/>
            <person name="Wu L."/>
            <person name="Ma J."/>
        </authorList>
    </citation>
    <scope>NUCLEOTIDE SEQUENCE [LARGE SCALE GENOMIC DNA]</scope>
    <source>
        <strain evidence="24">CGMCC 1.5362</strain>
    </source>
</reference>
<feature type="compositionally biased region" description="Basic and acidic residues" evidence="20">
    <location>
        <begin position="130"/>
        <end position="139"/>
    </location>
</feature>
<keyword evidence="24" id="KW-1185">Reference proteome</keyword>
<dbReference type="InterPro" id="IPR035895">
    <property type="entry name" value="HPr-like_sf"/>
</dbReference>
<dbReference type="InterPro" id="IPR050499">
    <property type="entry name" value="PEP-utilizing_PTS_enzyme"/>
</dbReference>
<keyword evidence="18" id="KW-0460">Magnesium</keyword>
<dbReference type="InterPro" id="IPR008731">
    <property type="entry name" value="PTS_EIN"/>
</dbReference>
<dbReference type="SUPFAM" id="SSF53062">
    <property type="entry name" value="PTS system fructose IIA component-like"/>
    <property type="match status" value="1"/>
</dbReference>
<sequence>MISLVVVAHSRPLARAALDLARQMVEDGAGPHVEIAAGLDEHTLGTDAAAVAEAIDRAHTASGGDGVLVLLDLGSAVLSAEMALELLDPGVAAAVRLSPAPLVEGLVAALVTAAAGADLASVERDSRAALRPKAEHLGTEDPTGGGPRTPGLPDAMSVELPVTGEHGLHARPAARLVSRVGAYAPATRVVVRNLTSGRGPVDALSVSAVATLDAQQGHVLLAEAQGPRAQEVLAALRDLADEGFGDLPVPAEPLADVATPVPAVSAEPGVAGSGLEAAVGPAVLLETVPDPHGVSAEDPRAEAARLAAAVEQALGQLLELGERAGRNLGEGEAEVFTAHATLLRDPEIVRTAQRLMDAGSSAAAAWSDAVTAVASAFEELADPYQRERAQDVRSVGERVLRLLLGVKEPEVLDDGVLVVDELYPALAISLDASRVHGVVTRVGGATGHGVLIAAARGIPVLTGVGARADVPAGTVIAFDARSGELAVDPGPQVRAAFEEMVEARRAEREAALHNAHLPALTTDRVRIRVKANVSSVSVARLAAGLGADGSGLVRTEAVFAQWRQAPTVEEQTEVYRALADVFDPHQVCIRTWDAGGDKPLAFIDRPTEANPFLGARGVRTFTSDPGLLLDQLEAVCRAAGGRSMRLLFPMVSTPADLRMALDLLGRAARRAGLPDPPEGLEVGIMVEVPAAALRIGHLARGLDFVSIGSNDLVQYVMAAERGNPALAPWSDHLEPAVLGLIRHVADHVPEGVPVGLCGAMAGDPDLAGLLVGLGVDELSTMAAGVPIVKQRLRSGSVAQFRELAEQALSAADAAEVRALLERSRQHLLQG</sequence>
<keyword evidence="11" id="KW-0813">Transport</keyword>
<dbReference type="InterPro" id="IPR001020">
    <property type="entry name" value="PTS_HPr_His_P_site"/>
</dbReference>
<dbReference type="EC" id="2.7.3.9" evidence="9"/>
<evidence type="ECO:0000256" key="15">
    <source>
        <dbReference type="ARBA" id="ARBA00022683"/>
    </source>
</evidence>
<dbReference type="PROSITE" id="PS51350">
    <property type="entry name" value="PTS_HPR_DOM"/>
    <property type="match status" value="1"/>
</dbReference>
<feature type="region of interest" description="Disordered" evidence="20">
    <location>
        <begin position="130"/>
        <end position="154"/>
    </location>
</feature>
<comment type="cofactor">
    <cofactor evidence="3">
        <name>Mg(2+)</name>
        <dbReference type="ChEBI" id="CHEBI:18420"/>
    </cofactor>
</comment>